<dbReference type="EMBL" id="ACJX03000001">
    <property type="protein sequence ID" value="KRT35581.1"/>
    <property type="molecule type" value="Genomic_DNA"/>
</dbReference>
<feature type="domain" description="CoA-binding" evidence="1">
    <location>
        <begin position="23"/>
        <end position="118"/>
    </location>
</feature>
<gene>
    <name evidence="2" type="ORF">HMPREF1705_02815</name>
</gene>
<comment type="caution">
    <text evidence="2">The sequence shown here is derived from an EMBL/GenBank/DDBJ whole genome shotgun (WGS) entry which is preliminary data.</text>
</comment>
<dbReference type="eggNOG" id="COG1832">
    <property type="taxonomic scope" value="Bacteria"/>
</dbReference>
<evidence type="ECO:0000313" key="3">
    <source>
        <dbReference type="Proteomes" id="UP000005273"/>
    </source>
</evidence>
<dbReference type="PANTHER" id="PTHR33303">
    <property type="entry name" value="CYTOPLASMIC PROTEIN-RELATED"/>
    <property type="match status" value="1"/>
</dbReference>
<dbReference type="Pfam" id="PF13380">
    <property type="entry name" value="CoA_binding_2"/>
    <property type="match status" value="1"/>
</dbReference>
<dbReference type="InterPro" id="IPR036291">
    <property type="entry name" value="NAD(P)-bd_dom_sf"/>
</dbReference>
<dbReference type="SUPFAM" id="SSF51735">
    <property type="entry name" value="NAD(P)-binding Rossmann-fold domains"/>
    <property type="match status" value="1"/>
</dbReference>
<dbReference type="Gene3D" id="3.40.50.720">
    <property type="entry name" value="NAD(P)-binding Rossmann-like Domain"/>
    <property type="match status" value="1"/>
</dbReference>
<dbReference type="Proteomes" id="UP000005273">
    <property type="component" value="Unassembled WGS sequence"/>
</dbReference>
<organism evidence="2 3">
    <name type="scientific">Acetomicrobium hydrogeniformans ATCC BAA-1850</name>
    <dbReference type="NCBI Taxonomy" id="592015"/>
    <lineage>
        <taxon>Bacteria</taxon>
        <taxon>Thermotogati</taxon>
        <taxon>Synergistota</taxon>
        <taxon>Synergistia</taxon>
        <taxon>Synergistales</taxon>
        <taxon>Acetomicrobiaceae</taxon>
        <taxon>Acetomicrobium</taxon>
    </lineage>
</organism>
<reference evidence="3" key="1">
    <citation type="submission" date="2012-09" db="EMBL/GenBank/DDBJ databases">
        <authorList>
            <person name="Weinstock G."/>
            <person name="Sodergren E."/>
            <person name="Clifton S."/>
            <person name="Fulton L."/>
            <person name="Fulton B."/>
            <person name="Courtney L."/>
            <person name="Fronick C."/>
            <person name="Harrison M."/>
            <person name="Strong C."/>
            <person name="Farmer C."/>
            <person name="Delehaunty K."/>
            <person name="Markovic C."/>
            <person name="Hall O."/>
            <person name="Minx P."/>
            <person name="Tomlinson C."/>
            <person name="Mitreva M."/>
            <person name="Nelson J."/>
            <person name="Hou S."/>
            <person name="Wollam A."/>
            <person name="Pepin K.H."/>
            <person name="Johnson M."/>
            <person name="Bhonagiri V."/>
            <person name="Nash W.E."/>
            <person name="Suruliraj S."/>
            <person name="Warren W."/>
            <person name="Chinwalla A."/>
            <person name="Mardis E.R."/>
            <person name="Wilson R.K."/>
        </authorList>
    </citation>
    <scope>NUCLEOTIDE SEQUENCE [LARGE SCALE GENOMIC DNA]</scope>
    <source>
        <strain evidence="3">OS1</strain>
    </source>
</reference>
<dbReference type="STRING" id="592015.HMPREF1705_02815"/>
<evidence type="ECO:0000313" key="2">
    <source>
        <dbReference type="EMBL" id="KRT35581.1"/>
    </source>
</evidence>
<accession>A0A0T5XB44</accession>
<name>A0A0T5XB44_9BACT</name>
<dbReference type="AlphaFoldDB" id="A0A0T5XB44"/>
<proteinExistence type="predicted"/>
<dbReference type="InterPro" id="IPR003781">
    <property type="entry name" value="CoA-bd"/>
</dbReference>
<keyword evidence="3" id="KW-1185">Reference proteome</keyword>
<sequence>MSSKILQKEGERMEWERIIKEYVCSPCKVAVLGATVETGKPVSRVLSYLKSREFVIYPVNPKYMGLKIFDLDFYSSIKGIPEAIDILLVFIGPKNQGFLLDELKQIAYKPIIWFQPGAQNPQLEEKLKELGYYVVSGECIMAVHSTNCR</sequence>
<evidence type="ECO:0000259" key="1">
    <source>
        <dbReference type="SMART" id="SM00881"/>
    </source>
</evidence>
<dbReference type="PANTHER" id="PTHR33303:SF2">
    <property type="entry name" value="COA-BINDING DOMAIN-CONTAINING PROTEIN"/>
    <property type="match status" value="1"/>
</dbReference>
<protein>
    <submittedName>
        <fullName evidence="2">CoA binding domain protein</fullName>
    </submittedName>
</protein>
<dbReference type="SMART" id="SM00881">
    <property type="entry name" value="CoA_binding"/>
    <property type="match status" value="1"/>
</dbReference>